<dbReference type="EMBL" id="CP144748">
    <property type="protein sequence ID" value="WVZ69054.1"/>
    <property type="molecule type" value="Genomic_DNA"/>
</dbReference>
<gene>
    <name evidence="1" type="ORF">U9M48_017904</name>
</gene>
<accession>A0AAQ3TBX7</accession>
<keyword evidence="2" id="KW-1185">Reference proteome</keyword>
<dbReference type="AlphaFoldDB" id="A0AAQ3TBX7"/>
<sequence length="233" mass="24611">MGSAGFTNRFGTHAASAANDASCTPPPPLCRTAATPAVTKLWAMRMPCFSRRWSPIRSTGADTNGALKRNVGSTAAPALTRFLAPSVAMAEPSEWPASQTRPCCPATAAAATVSCMACMAARKRDLPSSPLRSSWRSSSRSRFAEPFLVMVPRKATTGDGGGRGVEEVERRLERVDGAEDGAVGGVDEHLPQFELKERPPRRRAGVGALTVPLPVSLQDVDALDKARHDGSAV</sequence>
<reference evidence="1 2" key="1">
    <citation type="submission" date="2024-02" db="EMBL/GenBank/DDBJ databases">
        <title>High-quality chromosome-scale genome assembly of Pensacola bahiagrass (Paspalum notatum Flugge var. saurae).</title>
        <authorList>
            <person name="Vega J.M."/>
            <person name="Podio M."/>
            <person name="Orjuela J."/>
            <person name="Siena L.A."/>
            <person name="Pessino S.C."/>
            <person name="Combes M.C."/>
            <person name="Mariac C."/>
            <person name="Albertini E."/>
            <person name="Pupilli F."/>
            <person name="Ortiz J.P.A."/>
            <person name="Leblanc O."/>
        </authorList>
    </citation>
    <scope>NUCLEOTIDE SEQUENCE [LARGE SCALE GENOMIC DNA]</scope>
    <source>
        <strain evidence="1">R1</strain>
        <tissue evidence="1">Leaf</tissue>
    </source>
</reference>
<proteinExistence type="predicted"/>
<name>A0AAQ3TBX7_PASNO</name>
<evidence type="ECO:0000313" key="2">
    <source>
        <dbReference type="Proteomes" id="UP001341281"/>
    </source>
</evidence>
<evidence type="ECO:0000313" key="1">
    <source>
        <dbReference type="EMBL" id="WVZ69054.1"/>
    </source>
</evidence>
<organism evidence="1 2">
    <name type="scientific">Paspalum notatum var. saurae</name>
    <dbReference type="NCBI Taxonomy" id="547442"/>
    <lineage>
        <taxon>Eukaryota</taxon>
        <taxon>Viridiplantae</taxon>
        <taxon>Streptophyta</taxon>
        <taxon>Embryophyta</taxon>
        <taxon>Tracheophyta</taxon>
        <taxon>Spermatophyta</taxon>
        <taxon>Magnoliopsida</taxon>
        <taxon>Liliopsida</taxon>
        <taxon>Poales</taxon>
        <taxon>Poaceae</taxon>
        <taxon>PACMAD clade</taxon>
        <taxon>Panicoideae</taxon>
        <taxon>Andropogonodae</taxon>
        <taxon>Paspaleae</taxon>
        <taxon>Paspalinae</taxon>
        <taxon>Paspalum</taxon>
    </lineage>
</organism>
<feature type="non-terminal residue" evidence="1">
    <location>
        <position position="233"/>
    </location>
</feature>
<dbReference type="Proteomes" id="UP001341281">
    <property type="component" value="Chromosome 04"/>
</dbReference>
<protein>
    <submittedName>
        <fullName evidence="1">Uncharacterized protein</fullName>
    </submittedName>
</protein>